<dbReference type="Pfam" id="PF02518">
    <property type="entry name" value="HATPase_c"/>
    <property type="match status" value="1"/>
</dbReference>
<dbReference type="InterPro" id="IPR004358">
    <property type="entry name" value="Sig_transdc_His_kin-like_C"/>
</dbReference>
<dbReference type="Gene3D" id="1.10.287.130">
    <property type="match status" value="1"/>
</dbReference>
<dbReference type="InterPro" id="IPR013767">
    <property type="entry name" value="PAS_fold"/>
</dbReference>
<dbReference type="InterPro" id="IPR001789">
    <property type="entry name" value="Sig_transdc_resp-reg_receiver"/>
</dbReference>
<gene>
    <name evidence="13" type="ORF">SBA5_870016</name>
</gene>
<dbReference type="SMART" id="SM00448">
    <property type="entry name" value="REC"/>
    <property type="match status" value="2"/>
</dbReference>
<evidence type="ECO:0000259" key="12">
    <source>
        <dbReference type="PROSITE" id="PS50112"/>
    </source>
</evidence>
<dbReference type="InterPro" id="IPR005467">
    <property type="entry name" value="His_kinase_dom"/>
</dbReference>
<dbReference type="InterPro" id="IPR036890">
    <property type="entry name" value="HATPase_C_sf"/>
</dbReference>
<dbReference type="PRINTS" id="PR00344">
    <property type="entry name" value="BCTRLSENSOR"/>
</dbReference>
<dbReference type="PROSITE" id="PS50109">
    <property type="entry name" value="HIS_KIN"/>
    <property type="match status" value="1"/>
</dbReference>
<accession>A0A2N9M793</accession>
<keyword evidence="3 9" id="KW-0597">Phosphoprotein</keyword>
<dbReference type="SMART" id="SM00091">
    <property type="entry name" value="PAS"/>
    <property type="match status" value="1"/>
</dbReference>
<feature type="modified residue" description="4-aspartylphosphate" evidence="9">
    <location>
        <position position="60"/>
    </location>
</feature>
<dbReference type="SUPFAM" id="SSF55874">
    <property type="entry name" value="ATPase domain of HSP90 chaperone/DNA topoisomerase II/histidine kinase"/>
    <property type="match status" value="1"/>
</dbReference>
<keyword evidence="4" id="KW-0808">Transferase</keyword>
<dbReference type="Pfam" id="PF00989">
    <property type="entry name" value="PAS"/>
    <property type="match status" value="1"/>
</dbReference>
<feature type="domain" description="Response regulatory" evidence="11">
    <location>
        <begin position="504"/>
        <end position="620"/>
    </location>
</feature>
<dbReference type="NCBIfam" id="TIGR00229">
    <property type="entry name" value="sensory_box"/>
    <property type="match status" value="1"/>
</dbReference>
<evidence type="ECO:0000256" key="3">
    <source>
        <dbReference type="ARBA" id="ARBA00022553"/>
    </source>
</evidence>
<dbReference type="CDD" id="cd17534">
    <property type="entry name" value="REC_DC-like"/>
    <property type="match status" value="1"/>
</dbReference>
<dbReference type="SUPFAM" id="SSF55785">
    <property type="entry name" value="PYP-like sensor domain (PAS domain)"/>
    <property type="match status" value="1"/>
</dbReference>
<evidence type="ECO:0000256" key="9">
    <source>
        <dbReference type="PROSITE-ProRule" id="PRU00169"/>
    </source>
</evidence>
<keyword evidence="8" id="KW-0902">Two-component regulatory system</keyword>
<name>A0A2N9M793_9BACT</name>
<feature type="domain" description="Response regulatory" evidence="11">
    <location>
        <begin position="10"/>
        <end position="125"/>
    </location>
</feature>
<dbReference type="SMART" id="SM00387">
    <property type="entry name" value="HATPase_c"/>
    <property type="match status" value="1"/>
</dbReference>
<dbReference type="GO" id="GO:0004673">
    <property type="term" value="F:protein histidine kinase activity"/>
    <property type="evidence" value="ECO:0007669"/>
    <property type="project" value="UniProtKB-EC"/>
</dbReference>
<evidence type="ECO:0000259" key="10">
    <source>
        <dbReference type="PROSITE" id="PS50109"/>
    </source>
</evidence>
<evidence type="ECO:0000313" key="13">
    <source>
        <dbReference type="EMBL" id="SPE31287.1"/>
    </source>
</evidence>
<dbReference type="GO" id="GO:0000160">
    <property type="term" value="P:phosphorelay signal transduction system"/>
    <property type="evidence" value="ECO:0007669"/>
    <property type="project" value="UniProtKB-KW"/>
</dbReference>
<proteinExistence type="predicted"/>
<evidence type="ECO:0000256" key="7">
    <source>
        <dbReference type="ARBA" id="ARBA00022840"/>
    </source>
</evidence>
<dbReference type="PANTHER" id="PTHR43065">
    <property type="entry name" value="SENSOR HISTIDINE KINASE"/>
    <property type="match status" value="1"/>
</dbReference>
<evidence type="ECO:0000256" key="2">
    <source>
        <dbReference type="ARBA" id="ARBA00012438"/>
    </source>
</evidence>
<dbReference type="InterPro" id="IPR000014">
    <property type="entry name" value="PAS"/>
</dbReference>
<dbReference type="CDD" id="cd00130">
    <property type="entry name" value="PAS"/>
    <property type="match status" value="1"/>
</dbReference>
<keyword evidence="6 13" id="KW-0418">Kinase</keyword>
<dbReference type="Proteomes" id="UP000239735">
    <property type="component" value="Unassembled WGS sequence"/>
</dbReference>
<dbReference type="EMBL" id="OKRB01000149">
    <property type="protein sequence ID" value="SPE31287.1"/>
    <property type="molecule type" value="Genomic_DNA"/>
</dbReference>
<dbReference type="Gene3D" id="3.40.50.2300">
    <property type="match status" value="2"/>
</dbReference>
<dbReference type="GO" id="GO:0005524">
    <property type="term" value="F:ATP binding"/>
    <property type="evidence" value="ECO:0007669"/>
    <property type="project" value="UniProtKB-KW"/>
</dbReference>
<dbReference type="Gene3D" id="3.30.565.10">
    <property type="entry name" value="Histidine kinase-like ATPase, C-terminal domain"/>
    <property type="match status" value="1"/>
</dbReference>
<keyword evidence="5" id="KW-0547">Nucleotide-binding</keyword>
<protein>
    <recommendedName>
        <fullName evidence="2">histidine kinase</fullName>
        <ecNumber evidence="2">2.7.13.3</ecNumber>
    </recommendedName>
</protein>
<dbReference type="Gene3D" id="3.30.450.20">
    <property type="entry name" value="PAS domain"/>
    <property type="match status" value="1"/>
</dbReference>
<dbReference type="EC" id="2.7.13.3" evidence="2"/>
<dbReference type="PROSITE" id="PS50110">
    <property type="entry name" value="RESPONSE_REGULATORY"/>
    <property type="match status" value="2"/>
</dbReference>
<evidence type="ECO:0000256" key="8">
    <source>
        <dbReference type="ARBA" id="ARBA00023012"/>
    </source>
</evidence>
<dbReference type="InterPro" id="IPR003594">
    <property type="entry name" value="HATPase_dom"/>
</dbReference>
<dbReference type="SUPFAM" id="SSF52172">
    <property type="entry name" value="CheY-like"/>
    <property type="match status" value="2"/>
</dbReference>
<evidence type="ECO:0000256" key="4">
    <source>
        <dbReference type="ARBA" id="ARBA00022679"/>
    </source>
</evidence>
<evidence type="ECO:0000256" key="5">
    <source>
        <dbReference type="ARBA" id="ARBA00022741"/>
    </source>
</evidence>
<reference evidence="14" key="1">
    <citation type="submission" date="2018-02" db="EMBL/GenBank/DDBJ databases">
        <authorList>
            <person name="Hausmann B."/>
        </authorList>
    </citation>
    <scope>NUCLEOTIDE SEQUENCE [LARGE SCALE GENOMIC DNA]</scope>
    <source>
        <strain evidence="14">Peat soil MAG SbA5</strain>
    </source>
</reference>
<feature type="domain" description="PAS" evidence="12">
    <location>
        <begin position="137"/>
        <end position="178"/>
    </location>
</feature>
<evidence type="ECO:0000256" key="6">
    <source>
        <dbReference type="ARBA" id="ARBA00022777"/>
    </source>
</evidence>
<keyword evidence="7" id="KW-0067">ATP-binding</keyword>
<dbReference type="AlphaFoldDB" id="A0A2N9M793"/>
<organism evidence="13 14">
    <name type="scientific">Candidatus Sulfuritelmatomonas gaucii</name>
    <dbReference type="NCBI Taxonomy" id="2043161"/>
    <lineage>
        <taxon>Bacteria</taxon>
        <taxon>Pseudomonadati</taxon>
        <taxon>Acidobacteriota</taxon>
        <taxon>Terriglobia</taxon>
        <taxon>Terriglobales</taxon>
        <taxon>Acidobacteriaceae</taxon>
        <taxon>Candidatus Sulfuritelmatomonas</taxon>
    </lineage>
</organism>
<dbReference type="PROSITE" id="PS50112">
    <property type="entry name" value="PAS"/>
    <property type="match status" value="1"/>
</dbReference>
<feature type="domain" description="Histidine kinase" evidence="10">
    <location>
        <begin position="274"/>
        <end position="494"/>
    </location>
</feature>
<sequence length="622" mass="68166">MHITEDLNKQILVVEDEGLIAADIQKRLQRLGYPAPAIASTGEEALQRARSTPFDLILMDIRLKGGMDGIAAAEVLKAELRAPVVYITAHSDRETINRAKLTEPLGYILKPITDGDLRSTVQVSIYRHDMERRVRASEAWLWTTLRSVGEGIIATDSTGDVVFMNPVAEQLTGWSNSDAYRLPLMDVLALCDESTGQPARNPVFDLLPEENRTYTLVSKTAANTAVEVGCFENRATEELLGAILVVRDIRTRRELEGRLIQSQRMEAIANLAGGLAHDFNNQLMVISGYADELSARLSGEDRDQALEIKHVASVAGSTTGQLLTLGRRDIPRFEVLNVNEVIAEVQPLISHTLGAARTLATDLGSPQGFIRGDRNQLKQVLLALAIHARDAMPSAGELRIESSTWEINPESLAERLYRPGPYVRLRVADTGEGMDPATLSHIFEPSFSAQRPGTGTGLALPIVHSIVVQSGGYITAHSEISHGTSFEILLPCIGTFHGLDDAPTVLLVEDEDSVRCLMHKFLERGGYQILEARNAEEAAAIAKVCKEPIRVLVTDVAMTGMAGTELAKRLAPLHPGMKVLFVSGYRHHTQEHEGLWKNGLNLLPKPFPAAELLRRVQVLLTQ</sequence>
<evidence type="ECO:0000259" key="11">
    <source>
        <dbReference type="PROSITE" id="PS50110"/>
    </source>
</evidence>
<dbReference type="PANTHER" id="PTHR43065:SF42">
    <property type="entry name" value="TWO-COMPONENT SENSOR PPRA"/>
    <property type="match status" value="1"/>
</dbReference>
<dbReference type="Pfam" id="PF00072">
    <property type="entry name" value="Response_reg"/>
    <property type="match status" value="2"/>
</dbReference>
<dbReference type="InterPro" id="IPR011006">
    <property type="entry name" value="CheY-like_superfamily"/>
</dbReference>
<evidence type="ECO:0000313" key="14">
    <source>
        <dbReference type="Proteomes" id="UP000239735"/>
    </source>
</evidence>
<dbReference type="InterPro" id="IPR035965">
    <property type="entry name" value="PAS-like_dom_sf"/>
</dbReference>
<feature type="modified residue" description="4-aspartylphosphate" evidence="9">
    <location>
        <position position="555"/>
    </location>
</feature>
<dbReference type="GO" id="GO:0006355">
    <property type="term" value="P:regulation of DNA-templated transcription"/>
    <property type="evidence" value="ECO:0007669"/>
    <property type="project" value="InterPro"/>
</dbReference>
<evidence type="ECO:0000256" key="1">
    <source>
        <dbReference type="ARBA" id="ARBA00000085"/>
    </source>
</evidence>
<comment type="catalytic activity">
    <reaction evidence="1">
        <text>ATP + protein L-histidine = ADP + protein N-phospho-L-histidine.</text>
        <dbReference type="EC" id="2.7.13.3"/>
    </reaction>
</comment>